<dbReference type="PANTHER" id="PTHR30469">
    <property type="entry name" value="MULTIDRUG RESISTANCE PROTEIN MDTA"/>
    <property type="match status" value="1"/>
</dbReference>
<dbReference type="Pfam" id="PF25967">
    <property type="entry name" value="RND-MFP_C"/>
    <property type="match status" value="1"/>
</dbReference>
<feature type="domain" description="CusB-like beta-barrel" evidence="3">
    <location>
        <begin position="212"/>
        <end position="284"/>
    </location>
</feature>
<dbReference type="STRING" id="1494590.ATN84_16920"/>
<accession>A0A135HR45</accession>
<evidence type="ECO:0000259" key="3">
    <source>
        <dbReference type="Pfam" id="PF25954"/>
    </source>
</evidence>
<comment type="similarity">
    <text evidence="1">Belongs to the membrane fusion protein (MFP) (TC 8.A.1) family.</text>
</comment>
<keyword evidence="2" id="KW-0175">Coiled coil</keyword>
<dbReference type="PROSITE" id="PS51257">
    <property type="entry name" value="PROKAR_LIPOPROTEIN"/>
    <property type="match status" value="1"/>
</dbReference>
<dbReference type="Gene3D" id="2.40.50.100">
    <property type="match status" value="1"/>
</dbReference>
<evidence type="ECO:0000256" key="2">
    <source>
        <dbReference type="SAM" id="Coils"/>
    </source>
</evidence>
<dbReference type="PANTHER" id="PTHR30469:SF15">
    <property type="entry name" value="HLYD FAMILY OF SECRETION PROTEINS"/>
    <property type="match status" value="1"/>
</dbReference>
<proteinExistence type="inferred from homology"/>
<dbReference type="Proteomes" id="UP000070107">
    <property type="component" value="Unassembled WGS sequence"/>
</dbReference>
<dbReference type="Gene3D" id="2.40.30.170">
    <property type="match status" value="1"/>
</dbReference>
<feature type="coiled-coil region" evidence="2">
    <location>
        <begin position="105"/>
        <end position="170"/>
    </location>
</feature>
<dbReference type="Gene3D" id="1.10.287.470">
    <property type="entry name" value="Helix hairpin bin"/>
    <property type="match status" value="1"/>
</dbReference>
<dbReference type="InterPro" id="IPR058627">
    <property type="entry name" value="MdtA-like_C"/>
</dbReference>
<evidence type="ECO:0000256" key="1">
    <source>
        <dbReference type="ARBA" id="ARBA00009477"/>
    </source>
</evidence>
<evidence type="ECO:0000259" key="4">
    <source>
        <dbReference type="Pfam" id="PF25967"/>
    </source>
</evidence>
<dbReference type="NCBIfam" id="TIGR01730">
    <property type="entry name" value="RND_mfp"/>
    <property type="match status" value="1"/>
</dbReference>
<reference evidence="5 6" key="1">
    <citation type="submission" date="2015-11" db="EMBL/GenBank/DDBJ databases">
        <title>Draft genome sequence of Paramesorhizobium deserti A-3-E, a strain highly resistant to diverse beta-lactam antibiotics.</title>
        <authorList>
            <person name="Lv R."/>
            <person name="Yang X."/>
            <person name="Fang N."/>
            <person name="Guo J."/>
            <person name="Luo X."/>
            <person name="Peng F."/>
            <person name="Yang R."/>
            <person name="Cui Y."/>
            <person name="Fang C."/>
            <person name="Song Y."/>
        </authorList>
    </citation>
    <scope>NUCLEOTIDE SEQUENCE [LARGE SCALE GENOMIC DNA]</scope>
    <source>
        <strain evidence="5 6">A-3-E</strain>
    </source>
</reference>
<dbReference type="InterPro" id="IPR006143">
    <property type="entry name" value="RND_pump_MFP"/>
</dbReference>
<dbReference type="GO" id="GO:0015562">
    <property type="term" value="F:efflux transmembrane transporter activity"/>
    <property type="evidence" value="ECO:0007669"/>
    <property type="project" value="InterPro"/>
</dbReference>
<evidence type="ECO:0000313" key="6">
    <source>
        <dbReference type="Proteomes" id="UP000070107"/>
    </source>
</evidence>
<dbReference type="AlphaFoldDB" id="A0A135HR45"/>
<evidence type="ECO:0000313" key="5">
    <source>
        <dbReference type="EMBL" id="KXF75669.1"/>
    </source>
</evidence>
<dbReference type="Gene3D" id="2.40.420.20">
    <property type="match status" value="1"/>
</dbReference>
<dbReference type="Pfam" id="PF25954">
    <property type="entry name" value="Beta-barrel_RND_2"/>
    <property type="match status" value="1"/>
</dbReference>
<keyword evidence="6" id="KW-1185">Reference proteome</keyword>
<organism evidence="5 6">
    <name type="scientific">Paramesorhizobium deserti</name>
    <dbReference type="NCBI Taxonomy" id="1494590"/>
    <lineage>
        <taxon>Bacteria</taxon>
        <taxon>Pseudomonadati</taxon>
        <taxon>Pseudomonadota</taxon>
        <taxon>Alphaproteobacteria</taxon>
        <taxon>Hyphomicrobiales</taxon>
        <taxon>Phyllobacteriaceae</taxon>
        <taxon>Paramesorhizobium</taxon>
    </lineage>
</organism>
<comment type="caution">
    <text evidence="5">The sequence shown here is derived from an EMBL/GenBank/DDBJ whole genome shotgun (WGS) entry which is preliminary data.</text>
</comment>
<name>A0A135HR45_9HYPH</name>
<dbReference type="SUPFAM" id="SSF111369">
    <property type="entry name" value="HlyD-like secretion proteins"/>
    <property type="match status" value="1"/>
</dbReference>
<dbReference type="EMBL" id="LNTU01000037">
    <property type="protein sequence ID" value="KXF75669.1"/>
    <property type="molecule type" value="Genomic_DNA"/>
</dbReference>
<sequence>MGENVVKHAIVASILVSAALSLAGCSEEKAEVVAETIRPVKVIEVAATRTNRALDYSGSVHARREMALGFRVNGKITERLVNIGDRVTAGEPVARVDTTDYVLSVRSAEANLAAAERQVETTALARKRAEDLFARKFSPKSQLEQAELSYSQAVSARDAAQSALDQARNQVAYGTLRTDRTGIVTAVNAEVGQVVSAGNPVITIAADGEKEVQVAVPENDIFAFKPGKTVQVTVWSNEGLALSGAVREIAGSADPRSRTFAVRVSLPDDPRVLLGMTASVSASADDGPSMVSVPLSALAKEGEQVLVWTVEPTTATVHARPVKVADFNGTDARIAEGLKPGDLVVTAGTQFMRENLKVKLPQDALSQQAGTVESDATASLTR</sequence>
<feature type="domain" description="Multidrug resistance protein MdtA-like C-terminal permuted SH3" evidence="4">
    <location>
        <begin position="291"/>
        <end position="350"/>
    </location>
</feature>
<dbReference type="OrthoDB" id="9813967at2"/>
<protein>
    <submittedName>
        <fullName evidence="5">Hemolysin secretion protein D</fullName>
    </submittedName>
</protein>
<dbReference type="GO" id="GO:1990281">
    <property type="term" value="C:efflux pump complex"/>
    <property type="evidence" value="ECO:0007669"/>
    <property type="project" value="TreeGrafter"/>
</dbReference>
<dbReference type="InterPro" id="IPR058792">
    <property type="entry name" value="Beta-barrel_RND_2"/>
</dbReference>
<gene>
    <name evidence="5" type="ORF">ATN84_16920</name>
</gene>